<gene>
    <name evidence="1" type="ORF">LCAKO_2857</name>
</gene>
<dbReference type="AlphaFoldDB" id="A0AAP9HKN8"/>
<evidence type="ECO:0000313" key="1">
    <source>
        <dbReference type="EMBL" id="QGV19347.1"/>
    </source>
</evidence>
<dbReference type="EMBL" id="CP022954">
    <property type="protein sequence ID" value="QGV19347.1"/>
    <property type="molecule type" value="Genomic_DNA"/>
</dbReference>
<sequence length="38" mass="4136">MQSQKPACKDLKQTDQSPVNALEAAYASVSNRAIERSV</sequence>
<dbReference type="Proteomes" id="UP000423274">
    <property type="component" value="Chromosome"/>
</dbReference>
<protein>
    <submittedName>
        <fullName evidence="1">Uncharacterized protein</fullName>
    </submittedName>
</protein>
<dbReference type="NCBIfam" id="NF040509">
    <property type="entry name" value="Lacto_palin_RPT"/>
    <property type="match status" value="1"/>
</dbReference>
<accession>A0AAP9HKN8</accession>
<name>A0AAP9HKN8_LACPA</name>
<dbReference type="AntiFam" id="ANF00266">
    <property type="entry name" value="DNA repeat translations related to WP_020751851.1"/>
</dbReference>
<organism evidence="1 2">
    <name type="scientific">Lacticaseibacillus paracasei subsp. paracasei</name>
    <dbReference type="NCBI Taxonomy" id="47714"/>
    <lineage>
        <taxon>Bacteria</taxon>
        <taxon>Bacillati</taxon>
        <taxon>Bacillota</taxon>
        <taxon>Bacilli</taxon>
        <taxon>Lactobacillales</taxon>
        <taxon>Lactobacillaceae</taxon>
        <taxon>Lacticaseibacillus</taxon>
    </lineage>
</organism>
<reference evidence="1 2" key="1">
    <citation type="submission" date="2017-08" db="EMBL/GenBank/DDBJ databases">
        <title>Genome sequence, comparative genomics and functional analysis of the highly adhesive Lactobacillus paracasei Kobulty strain.</title>
        <authorList>
            <person name="Koryszewska-Baginska A."/>
            <person name="Grynberg M."/>
            <person name="Aleksandrzak-Piekarczyk T."/>
        </authorList>
    </citation>
    <scope>NUCLEOTIDE SEQUENCE [LARGE SCALE GENOMIC DNA]</scope>
    <source>
        <strain evidence="1 2">IBB3423</strain>
    </source>
</reference>
<proteinExistence type="predicted"/>
<evidence type="ECO:0000313" key="2">
    <source>
        <dbReference type="Proteomes" id="UP000423274"/>
    </source>
</evidence>